<sequence>MSSSFKHKTLNHTFITVIYLFLLVLVIPWYWPENDARQFYGFPFWALASLGVLFLTSVFTAMLCLQNAESACEKVG</sequence>
<protein>
    <submittedName>
        <fullName evidence="2">Uncharacterized protein</fullName>
    </submittedName>
</protein>
<reference evidence="2 3" key="1">
    <citation type="submission" date="2017-08" db="EMBL/GenBank/DDBJ databases">
        <title>Fine stratification of microbial communities through a metagenomic profile of the photic zone.</title>
        <authorList>
            <person name="Haro-Moreno J.M."/>
            <person name="Lopez-Perez M."/>
            <person name="De La Torre J."/>
            <person name="Picazo A."/>
            <person name="Camacho A."/>
            <person name="Rodriguez-Valera F."/>
        </authorList>
    </citation>
    <scope>NUCLEOTIDE SEQUENCE [LARGE SCALE GENOMIC DNA]</scope>
    <source>
        <strain evidence="2">MED-G28</strain>
    </source>
</reference>
<dbReference type="EMBL" id="NTJZ01000005">
    <property type="protein sequence ID" value="PDH33942.1"/>
    <property type="molecule type" value="Genomic_DNA"/>
</dbReference>
<comment type="caution">
    <text evidence="2">The sequence shown here is derived from an EMBL/GenBank/DDBJ whole genome shotgun (WGS) entry which is preliminary data.</text>
</comment>
<feature type="transmembrane region" description="Helical" evidence="1">
    <location>
        <begin position="12"/>
        <end position="31"/>
    </location>
</feature>
<evidence type="ECO:0000256" key="1">
    <source>
        <dbReference type="SAM" id="Phobius"/>
    </source>
</evidence>
<feature type="transmembrane region" description="Helical" evidence="1">
    <location>
        <begin position="43"/>
        <end position="65"/>
    </location>
</feature>
<keyword evidence="1" id="KW-0472">Membrane</keyword>
<gene>
    <name evidence="2" type="ORF">CNF02_06180</name>
</gene>
<evidence type="ECO:0000313" key="2">
    <source>
        <dbReference type="EMBL" id="PDH33942.1"/>
    </source>
</evidence>
<keyword evidence="1" id="KW-0812">Transmembrane</keyword>
<accession>A0A2A5WC00</accession>
<proteinExistence type="predicted"/>
<keyword evidence="1" id="KW-1133">Transmembrane helix</keyword>
<evidence type="ECO:0000313" key="3">
    <source>
        <dbReference type="Proteomes" id="UP000219329"/>
    </source>
</evidence>
<dbReference type="Proteomes" id="UP000219329">
    <property type="component" value="Unassembled WGS sequence"/>
</dbReference>
<organism evidence="2 3">
    <name type="scientific">OM182 bacterium MED-G28</name>
    <dbReference type="NCBI Taxonomy" id="1986256"/>
    <lineage>
        <taxon>Bacteria</taxon>
        <taxon>Pseudomonadati</taxon>
        <taxon>Pseudomonadota</taxon>
        <taxon>Gammaproteobacteria</taxon>
        <taxon>OMG group</taxon>
        <taxon>OM182 clade</taxon>
    </lineage>
</organism>
<dbReference type="AlphaFoldDB" id="A0A2A5WC00"/>
<name>A0A2A5WC00_9GAMM</name>